<keyword evidence="1" id="KW-1133">Transmembrane helix</keyword>
<comment type="caution">
    <text evidence="2">The sequence shown here is derived from an EMBL/GenBank/DDBJ whole genome shotgun (WGS) entry which is preliminary data.</text>
</comment>
<organism evidence="2 3">
    <name type="scientific">Leucosporidium creatinivorum</name>
    <dbReference type="NCBI Taxonomy" id="106004"/>
    <lineage>
        <taxon>Eukaryota</taxon>
        <taxon>Fungi</taxon>
        <taxon>Dikarya</taxon>
        <taxon>Basidiomycota</taxon>
        <taxon>Pucciniomycotina</taxon>
        <taxon>Microbotryomycetes</taxon>
        <taxon>Leucosporidiales</taxon>
        <taxon>Leucosporidium</taxon>
    </lineage>
</organism>
<gene>
    <name evidence="2" type="ORF">BCR35DRAFT_300287</name>
</gene>
<evidence type="ECO:0000313" key="3">
    <source>
        <dbReference type="Proteomes" id="UP000193467"/>
    </source>
</evidence>
<dbReference type="EMBL" id="MCGR01000005">
    <property type="protein sequence ID" value="ORY89797.1"/>
    <property type="molecule type" value="Genomic_DNA"/>
</dbReference>
<feature type="transmembrane region" description="Helical" evidence="1">
    <location>
        <begin position="138"/>
        <end position="159"/>
    </location>
</feature>
<name>A0A1Y2G050_9BASI</name>
<accession>A0A1Y2G050</accession>
<keyword evidence="1" id="KW-0472">Membrane</keyword>
<dbReference type="InParanoid" id="A0A1Y2G050"/>
<dbReference type="Proteomes" id="UP000193467">
    <property type="component" value="Unassembled WGS sequence"/>
</dbReference>
<evidence type="ECO:0008006" key="4">
    <source>
        <dbReference type="Google" id="ProtNLM"/>
    </source>
</evidence>
<evidence type="ECO:0000313" key="2">
    <source>
        <dbReference type="EMBL" id="ORY89797.1"/>
    </source>
</evidence>
<keyword evidence="3" id="KW-1185">Reference proteome</keyword>
<sequence>MAPALKRILGVPLLAVLWLFSLIGMSLAASLCAHYHVWAGSLGGWTKALLSLFVMTLFFSTVFILGLLFKPGDEVRPSPLANIPVNLAIFGFLWVLGLICCIGIDVALDNNSCSRENCFLLGPACRRSRCSMFATMEAFAWMTWSFLSFYLIALGYSAFADRRETRAVYGGPAPQMAQAGGRA</sequence>
<dbReference type="AlphaFoldDB" id="A0A1Y2G050"/>
<proteinExistence type="predicted"/>
<keyword evidence="1" id="KW-0812">Transmembrane</keyword>
<evidence type="ECO:0000256" key="1">
    <source>
        <dbReference type="SAM" id="Phobius"/>
    </source>
</evidence>
<feature type="transmembrane region" description="Helical" evidence="1">
    <location>
        <begin position="44"/>
        <end position="69"/>
    </location>
</feature>
<feature type="transmembrane region" description="Helical" evidence="1">
    <location>
        <begin position="81"/>
        <end position="107"/>
    </location>
</feature>
<protein>
    <recommendedName>
        <fullName evidence="4">MARVEL domain-containing protein</fullName>
    </recommendedName>
</protein>
<reference evidence="2 3" key="1">
    <citation type="submission" date="2016-07" db="EMBL/GenBank/DDBJ databases">
        <title>Pervasive Adenine N6-methylation of Active Genes in Fungi.</title>
        <authorList>
            <consortium name="DOE Joint Genome Institute"/>
            <person name="Mondo S.J."/>
            <person name="Dannebaum R.O."/>
            <person name="Kuo R.C."/>
            <person name="Labutti K."/>
            <person name="Haridas S."/>
            <person name="Kuo A."/>
            <person name="Salamov A."/>
            <person name="Ahrendt S.R."/>
            <person name="Lipzen A."/>
            <person name="Sullivan W."/>
            <person name="Andreopoulos W.B."/>
            <person name="Clum A."/>
            <person name="Lindquist E."/>
            <person name="Daum C."/>
            <person name="Ramamoorthy G.K."/>
            <person name="Gryganskyi A."/>
            <person name="Culley D."/>
            <person name="Magnuson J.K."/>
            <person name="James T.Y."/>
            <person name="O'Malley M.A."/>
            <person name="Stajich J.E."/>
            <person name="Spatafora J.W."/>
            <person name="Visel A."/>
            <person name="Grigoriev I.V."/>
        </authorList>
    </citation>
    <scope>NUCLEOTIDE SEQUENCE [LARGE SCALE GENOMIC DNA]</scope>
    <source>
        <strain evidence="2 3">62-1032</strain>
    </source>
</reference>